<dbReference type="GeneID" id="37283522"/>
<gene>
    <name evidence="1" type="ORF">DU500_09015</name>
</gene>
<name>A0A345E2Y1_9EURY</name>
<protein>
    <submittedName>
        <fullName evidence="1">Uncharacterized protein</fullName>
    </submittedName>
</protein>
<dbReference type="Proteomes" id="UP000253273">
    <property type="component" value="Chromosome"/>
</dbReference>
<accession>A0A345E2Y1</accession>
<sequence length="64" mass="7180">MLDQRHEPELPVPDDREYADQADAELDAALVETIEKAEAAGDDYLATTLRNELGSHYYDAKLSE</sequence>
<proteinExistence type="predicted"/>
<evidence type="ECO:0000313" key="2">
    <source>
        <dbReference type="Proteomes" id="UP000253273"/>
    </source>
</evidence>
<dbReference type="AlphaFoldDB" id="A0A345E2Y1"/>
<keyword evidence="2" id="KW-1185">Reference proteome</keyword>
<dbReference type="KEGG" id="haj:DU500_09015"/>
<evidence type="ECO:0000313" key="1">
    <source>
        <dbReference type="EMBL" id="AXG06553.1"/>
    </source>
</evidence>
<dbReference type="EMBL" id="CP031150">
    <property type="protein sequence ID" value="AXG06553.1"/>
    <property type="molecule type" value="Genomic_DNA"/>
</dbReference>
<organism evidence="1 2">
    <name type="scientific">Haloplanus rubicundus</name>
    <dbReference type="NCBI Taxonomy" id="1547898"/>
    <lineage>
        <taxon>Archaea</taxon>
        <taxon>Methanobacteriati</taxon>
        <taxon>Methanobacteriota</taxon>
        <taxon>Stenosarchaea group</taxon>
        <taxon>Halobacteria</taxon>
        <taxon>Halobacteriales</taxon>
        <taxon>Haloferacaceae</taxon>
        <taxon>Haloplanus</taxon>
    </lineage>
</organism>
<reference evidence="1 2" key="1">
    <citation type="submission" date="2018-07" db="EMBL/GenBank/DDBJ databases">
        <title>Genome sequences of Haloplanus sp. CBA1113.</title>
        <authorList>
            <person name="Kim Y.B."/>
            <person name="Roh S.W."/>
        </authorList>
    </citation>
    <scope>NUCLEOTIDE SEQUENCE [LARGE SCALE GENOMIC DNA]</scope>
    <source>
        <strain evidence="1 2">CBA1113</strain>
    </source>
</reference>
<dbReference type="RefSeq" id="WP_114585691.1">
    <property type="nucleotide sequence ID" value="NZ_CP031150.1"/>
</dbReference>